<dbReference type="InterPro" id="IPR016980">
    <property type="entry name" value="S-AdoMet-dep_MeTrfase_Alr7345"/>
</dbReference>
<dbReference type="AlphaFoldDB" id="A0A382AZI3"/>
<evidence type="ECO:0008006" key="2">
    <source>
        <dbReference type="Google" id="ProtNLM"/>
    </source>
</evidence>
<accession>A0A382AZI3</accession>
<gene>
    <name evidence="1" type="ORF">METZ01_LOCUS159257</name>
</gene>
<name>A0A382AZI3_9ZZZZ</name>
<dbReference type="InterPro" id="IPR029063">
    <property type="entry name" value="SAM-dependent_MTases_sf"/>
</dbReference>
<evidence type="ECO:0000313" key="1">
    <source>
        <dbReference type="EMBL" id="SVB06403.1"/>
    </source>
</evidence>
<dbReference type="PIRSF" id="PIRSF031679">
    <property type="entry name" value="Mtase_Alr7345_prd"/>
    <property type="match status" value="1"/>
</dbReference>
<dbReference type="Gene3D" id="3.40.50.150">
    <property type="entry name" value="Vaccinia Virus protein VP39"/>
    <property type="match status" value="2"/>
</dbReference>
<proteinExistence type="predicted"/>
<organism evidence="1">
    <name type="scientific">marine metagenome</name>
    <dbReference type="NCBI Taxonomy" id="408172"/>
    <lineage>
        <taxon>unclassified sequences</taxon>
        <taxon>metagenomes</taxon>
        <taxon>ecological metagenomes</taxon>
    </lineage>
</organism>
<dbReference type="EMBL" id="UINC01027338">
    <property type="protein sequence ID" value="SVB06403.1"/>
    <property type="molecule type" value="Genomic_DNA"/>
</dbReference>
<dbReference type="SUPFAM" id="SSF53335">
    <property type="entry name" value="S-adenosyl-L-methionine-dependent methyltransferases"/>
    <property type="match status" value="1"/>
</dbReference>
<reference evidence="1" key="1">
    <citation type="submission" date="2018-05" db="EMBL/GenBank/DDBJ databases">
        <authorList>
            <person name="Lanie J.A."/>
            <person name="Ng W.-L."/>
            <person name="Kazmierczak K.M."/>
            <person name="Andrzejewski T.M."/>
            <person name="Davidsen T.M."/>
            <person name="Wayne K.J."/>
            <person name="Tettelin H."/>
            <person name="Glass J.I."/>
            <person name="Rusch D."/>
            <person name="Podicherti R."/>
            <person name="Tsui H.-C.T."/>
            <person name="Winkler M.E."/>
        </authorList>
    </citation>
    <scope>NUCLEOTIDE SEQUENCE</scope>
</reference>
<sequence length="268" mass="29433">MTRRITIVTALLLAAFNIEADDRLASILAAQTDDVQARYQYRHPEETLGFFGIEPGMTVVEVLPGEIWYTKILLPYLGSKGKVIGADYTVDVWKGIGYDNPAFLATRETWITDWVGKSKSSGAADEAGVDAFVLGTLPTSMHGTADAVLFFRALHNLAYTAPNSTNLKAAIQNSWDLLKSGGIVGIVQHHARDNMSDSWANGENGYLKKGYVVDMMESAGFNLVGESDINANDKDRPTGSEYVWRLPPDGNMKEIGESHRMTLKFVKP</sequence>
<protein>
    <recommendedName>
        <fullName evidence="2">Methyltransferase type 11 domain-containing protein</fullName>
    </recommendedName>
</protein>